<evidence type="ECO:0000259" key="12">
    <source>
        <dbReference type="PROSITE" id="PS50113"/>
    </source>
</evidence>
<dbReference type="PATRIC" id="fig|1354791.3.peg.2341"/>
<dbReference type="Gene3D" id="1.10.287.130">
    <property type="match status" value="1"/>
</dbReference>
<evidence type="ECO:0000313" key="13">
    <source>
        <dbReference type="EMBL" id="AHK79335.1"/>
    </source>
</evidence>
<dbReference type="InterPro" id="IPR035965">
    <property type="entry name" value="PAS-like_dom_sf"/>
</dbReference>
<comment type="catalytic activity">
    <reaction evidence="1">
        <text>ATP + protein L-histidine = ADP + protein N-phospho-L-histidine.</text>
        <dbReference type="EC" id="2.7.13.3"/>
    </reaction>
</comment>
<dbReference type="PROSITE" id="PS50112">
    <property type="entry name" value="PAS"/>
    <property type="match status" value="2"/>
</dbReference>
<proteinExistence type="predicted"/>
<dbReference type="KEGG" id="hhc:M911_09460"/>
<dbReference type="GO" id="GO:0005886">
    <property type="term" value="C:plasma membrane"/>
    <property type="evidence" value="ECO:0007669"/>
    <property type="project" value="UniProtKB-ARBA"/>
</dbReference>
<reference evidence="14" key="2">
    <citation type="submission" date="2014-02" db="EMBL/GenBank/DDBJ databases">
        <title>Draft Genome Sequence of extremely halophilic bacteria Halorhodospira halochloris.</title>
        <authorList>
            <person name="Singh K.S."/>
        </authorList>
    </citation>
    <scope>NUCLEOTIDE SEQUENCE [LARGE SCALE GENOMIC DNA]</scope>
    <source>
        <strain evidence="14">A</strain>
    </source>
</reference>
<dbReference type="InterPro" id="IPR013655">
    <property type="entry name" value="PAS_fold_3"/>
</dbReference>
<dbReference type="SMART" id="SM00091">
    <property type="entry name" value="PAS"/>
    <property type="match status" value="3"/>
</dbReference>
<dbReference type="SUPFAM" id="SSF47384">
    <property type="entry name" value="Homodimeric domain of signal transducing histidine kinase"/>
    <property type="match status" value="1"/>
</dbReference>
<dbReference type="SUPFAM" id="SSF52172">
    <property type="entry name" value="CheY-like"/>
    <property type="match status" value="1"/>
</dbReference>
<dbReference type="SMART" id="SM00086">
    <property type="entry name" value="PAC"/>
    <property type="match status" value="2"/>
</dbReference>
<dbReference type="FunFam" id="3.30.565.10:FF:000006">
    <property type="entry name" value="Sensor histidine kinase WalK"/>
    <property type="match status" value="1"/>
</dbReference>
<dbReference type="Pfam" id="PF00072">
    <property type="entry name" value="Response_reg"/>
    <property type="match status" value="1"/>
</dbReference>
<dbReference type="GO" id="GO:0009927">
    <property type="term" value="F:histidine phosphotransfer kinase activity"/>
    <property type="evidence" value="ECO:0007669"/>
    <property type="project" value="TreeGrafter"/>
</dbReference>
<evidence type="ECO:0000256" key="4">
    <source>
        <dbReference type="ARBA" id="ARBA00022679"/>
    </source>
</evidence>
<dbReference type="InterPro" id="IPR036890">
    <property type="entry name" value="HATPase_C_sf"/>
</dbReference>
<organism evidence="13 14">
    <name type="scientific">Ectothiorhodospira haloalkaliphila</name>
    <dbReference type="NCBI Taxonomy" id="421628"/>
    <lineage>
        <taxon>Bacteria</taxon>
        <taxon>Pseudomonadati</taxon>
        <taxon>Pseudomonadota</taxon>
        <taxon>Gammaproteobacteria</taxon>
        <taxon>Chromatiales</taxon>
        <taxon>Ectothiorhodospiraceae</taxon>
        <taxon>Ectothiorhodospira</taxon>
    </lineage>
</organism>
<dbReference type="GO" id="GO:0006355">
    <property type="term" value="P:regulation of DNA-templated transcription"/>
    <property type="evidence" value="ECO:0007669"/>
    <property type="project" value="InterPro"/>
</dbReference>
<evidence type="ECO:0000256" key="1">
    <source>
        <dbReference type="ARBA" id="ARBA00000085"/>
    </source>
</evidence>
<evidence type="ECO:0000259" key="9">
    <source>
        <dbReference type="PROSITE" id="PS50109"/>
    </source>
</evidence>
<dbReference type="PANTHER" id="PTHR43047">
    <property type="entry name" value="TWO-COMPONENT HISTIDINE PROTEIN KINASE"/>
    <property type="match status" value="1"/>
</dbReference>
<accession>W8L625</accession>
<dbReference type="InterPro" id="IPR003594">
    <property type="entry name" value="HATPase_dom"/>
</dbReference>
<sequence length="853" mass="95800">MNEPDDRRDKRVREQAAQALKSGDFELAERLLASGDVDLARLTETLRTYQVELETQNAELRESQLTSWKLQGCYSALFHGLPLAALVVDPTGIILDANQRAVDQFGLSTQQMRGQLLRRLFHVQGLDHVNRTLEEAGREGEAVLRDIQLRHQEGRAFPGDLHVHRLPGRDGRDSDFACVLVDLSVHKDAEARLEAALQALEASERRYRIAADYSPDWDYWYGADGSLKYVSPACEAVSGYTRKDFLRDPELLKRLMPPEDAARWQAHMDEINADGASLPRHQMEFRIRHRNGEERWIEHECLPVVAESGEYLGRRAVNRDITRRRRAEQSLRDREHRDLLFTQSIIDSLKSSICVLDRRGDIITVNRAWREFANSNGGVNGRVAEGVNYLEICDRAIAEGEESVRAIADGIRQVLRGESDAYEADYDMGNDYYILRVSSLRHETEQPEHVVVSHVDVSEIKRAETAMRQAKDEAEYANRAKSEFLSAMSHELRTPMNAILGFSQLLEADPSLGEEQQENLQEILKGGRHLLALINQVLDLAKVESGRMDLSPENLGLEEVVEECAQLVMPLADQRGIVVDLGEPAGQRVWADRVRLKQVLINLLSNAVKYNRDGGRVQLHYWPKEAERILRIGVEDTGPGISEARQAQLFEPFNRLGADATGMEGTGIGLSLSRSMIQAMGGQIGVISTQDEGSTFWIELPVPEDDHPEATGEISTARTPDPHGTTEDQVIRHTVLYVDDNPSNLNLVEQILKRRRQGVRLIGAHTSGTGLELARAQRPDLILMDINMPHMNGFQVLDRLKQHPETFDIPVLALTAYASQRDSAKLSEAGFQGHLTKPLDVEGFLAEVDAWLG</sequence>
<dbReference type="SUPFAM" id="SSF55874">
    <property type="entry name" value="ATPase domain of HSP90 chaperone/DNA topoisomerase II/histidine kinase"/>
    <property type="match status" value="1"/>
</dbReference>
<feature type="region of interest" description="Disordered" evidence="8">
    <location>
        <begin position="707"/>
        <end position="726"/>
    </location>
</feature>
<dbReference type="Pfam" id="PF00989">
    <property type="entry name" value="PAS"/>
    <property type="match status" value="1"/>
</dbReference>
<dbReference type="InterPro" id="IPR005467">
    <property type="entry name" value="His_kinase_dom"/>
</dbReference>
<evidence type="ECO:0000256" key="5">
    <source>
        <dbReference type="ARBA" id="ARBA00022777"/>
    </source>
</evidence>
<feature type="domain" description="Response regulatory" evidence="10">
    <location>
        <begin position="734"/>
        <end position="852"/>
    </location>
</feature>
<keyword evidence="3 6" id="KW-0597">Phosphoprotein</keyword>
<feature type="domain" description="Histidine kinase" evidence="9">
    <location>
        <begin position="487"/>
        <end position="704"/>
    </location>
</feature>
<evidence type="ECO:0000256" key="7">
    <source>
        <dbReference type="SAM" id="Coils"/>
    </source>
</evidence>
<evidence type="ECO:0000256" key="3">
    <source>
        <dbReference type="ARBA" id="ARBA00022553"/>
    </source>
</evidence>
<dbReference type="InterPro" id="IPR000014">
    <property type="entry name" value="PAS"/>
</dbReference>
<protein>
    <recommendedName>
        <fullName evidence="2">histidine kinase</fullName>
        <ecNumber evidence="2">2.7.13.3</ecNumber>
    </recommendedName>
</protein>
<dbReference type="InterPro" id="IPR036097">
    <property type="entry name" value="HisK_dim/P_sf"/>
</dbReference>
<dbReference type="RefSeq" id="WP_025281790.1">
    <property type="nucleotide sequence ID" value="NZ_CP007268.1"/>
</dbReference>
<dbReference type="GO" id="GO:0000155">
    <property type="term" value="F:phosphorelay sensor kinase activity"/>
    <property type="evidence" value="ECO:0007669"/>
    <property type="project" value="InterPro"/>
</dbReference>
<reference evidence="13 14" key="1">
    <citation type="journal article" date="2014" name="J Genomics">
        <title>Draft Genome Sequence of the Extremely Halophilic Phototrophic Purple Sulfur Bacterium Halorhodospira halochloris.</title>
        <authorList>
            <person name="Singh K.S."/>
            <person name="Kirksey J."/>
            <person name="Hoff W.D."/>
            <person name="Deole R."/>
        </authorList>
    </citation>
    <scope>NUCLEOTIDE SEQUENCE [LARGE SCALE GENOMIC DNA]</scope>
    <source>
        <strain evidence="13 14">A</strain>
    </source>
</reference>
<keyword evidence="5 13" id="KW-0418">Kinase</keyword>
<dbReference type="Pfam" id="PF02518">
    <property type="entry name" value="HATPase_c"/>
    <property type="match status" value="1"/>
</dbReference>
<evidence type="ECO:0000259" key="10">
    <source>
        <dbReference type="PROSITE" id="PS50110"/>
    </source>
</evidence>
<dbReference type="InterPro" id="IPR013767">
    <property type="entry name" value="PAS_fold"/>
</dbReference>
<dbReference type="PROSITE" id="PS50110">
    <property type="entry name" value="RESPONSE_REGULATORY"/>
    <property type="match status" value="1"/>
</dbReference>
<name>W8L625_9GAMM</name>
<dbReference type="EC" id="2.7.13.3" evidence="2"/>
<dbReference type="InterPro" id="IPR001610">
    <property type="entry name" value="PAC"/>
</dbReference>
<dbReference type="Pfam" id="PF00512">
    <property type="entry name" value="HisKA"/>
    <property type="match status" value="1"/>
</dbReference>
<evidence type="ECO:0000259" key="11">
    <source>
        <dbReference type="PROSITE" id="PS50112"/>
    </source>
</evidence>
<dbReference type="Gene3D" id="3.30.450.20">
    <property type="entry name" value="PAS domain"/>
    <property type="match status" value="3"/>
</dbReference>
<keyword evidence="14" id="KW-1185">Reference proteome</keyword>
<dbReference type="SMART" id="SM00448">
    <property type="entry name" value="REC"/>
    <property type="match status" value="1"/>
</dbReference>
<dbReference type="InterPro" id="IPR001789">
    <property type="entry name" value="Sig_transdc_resp-reg_receiver"/>
</dbReference>
<keyword evidence="4" id="KW-0808">Transferase</keyword>
<feature type="domain" description="PAC" evidence="12">
    <location>
        <begin position="281"/>
        <end position="333"/>
    </location>
</feature>
<feature type="modified residue" description="4-aspartylphosphate" evidence="6">
    <location>
        <position position="785"/>
    </location>
</feature>
<dbReference type="InterPro" id="IPR011006">
    <property type="entry name" value="CheY-like_superfamily"/>
</dbReference>
<feature type="domain" description="PAS" evidence="11">
    <location>
        <begin position="74"/>
        <end position="140"/>
    </location>
</feature>
<dbReference type="Pfam" id="PF08447">
    <property type="entry name" value="PAS_3"/>
    <property type="match status" value="1"/>
</dbReference>
<gene>
    <name evidence="13" type="ORF">M911_09460</name>
</gene>
<dbReference type="InterPro" id="IPR004358">
    <property type="entry name" value="Sig_transdc_His_kin-like_C"/>
</dbReference>
<evidence type="ECO:0000313" key="14">
    <source>
        <dbReference type="Proteomes" id="UP000019442"/>
    </source>
</evidence>
<dbReference type="NCBIfam" id="TIGR00229">
    <property type="entry name" value="sensory_box"/>
    <property type="match status" value="2"/>
</dbReference>
<dbReference type="Gene3D" id="3.40.50.2300">
    <property type="match status" value="1"/>
</dbReference>
<dbReference type="PROSITE" id="PS50113">
    <property type="entry name" value="PAC"/>
    <property type="match status" value="1"/>
</dbReference>
<dbReference type="OrthoDB" id="5555106at2"/>
<dbReference type="EMBL" id="CP007268">
    <property type="protein sequence ID" value="AHK79335.1"/>
    <property type="molecule type" value="Genomic_DNA"/>
</dbReference>
<dbReference type="HOGENOM" id="CLU_000445_114_15_6"/>
<dbReference type="Proteomes" id="UP000019442">
    <property type="component" value="Chromosome"/>
</dbReference>
<keyword evidence="7" id="KW-0175">Coiled coil</keyword>
<dbReference type="CDD" id="cd00130">
    <property type="entry name" value="PAS"/>
    <property type="match status" value="2"/>
</dbReference>
<dbReference type="Pfam" id="PF13188">
    <property type="entry name" value="PAS_8"/>
    <property type="match status" value="1"/>
</dbReference>
<dbReference type="PANTHER" id="PTHR43047:SF72">
    <property type="entry name" value="OSMOSENSING HISTIDINE PROTEIN KINASE SLN1"/>
    <property type="match status" value="1"/>
</dbReference>
<dbReference type="InterPro" id="IPR000700">
    <property type="entry name" value="PAS-assoc_C"/>
</dbReference>
<dbReference type="InterPro" id="IPR003661">
    <property type="entry name" value="HisK_dim/P_dom"/>
</dbReference>
<feature type="coiled-coil region" evidence="7">
    <location>
        <begin position="39"/>
        <end position="66"/>
    </location>
</feature>
<dbReference type="SMART" id="SM00388">
    <property type="entry name" value="HisKA"/>
    <property type="match status" value="1"/>
</dbReference>
<dbReference type="AlphaFoldDB" id="W8L625"/>
<evidence type="ECO:0000256" key="8">
    <source>
        <dbReference type="SAM" id="MobiDB-lite"/>
    </source>
</evidence>
<dbReference type="SMART" id="SM00387">
    <property type="entry name" value="HATPase_c"/>
    <property type="match status" value="1"/>
</dbReference>
<evidence type="ECO:0000256" key="2">
    <source>
        <dbReference type="ARBA" id="ARBA00012438"/>
    </source>
</evidence>
<dbReference type="CDD" id="cd16922">
    <property type="entry name" value="HATPase_EvgS-ArcB-TorS-like"/>
    <property type="match status" value="1"/>
</dbReference>
<feature type="domain" description="PAS" evidence="11">
    <location>
        <begin position="203"/>
        <end position="275"/>
    </location>
</feature>
<dbReference type="PRINTS" id="PR00344">
    <property type="entry name" value="BCTRLSENSOR"/>
</dbReference>
<dbReference type="SUPFAM" id="SSF55785">
    <property type="entry name" value="PYP-like sensor domain (PAS domain)"/>
    <property type="match status" value="3"/>
</dbReference>
<dbReference type="CDD" id="cd00082">
    <property type="entry name" value="HisKA"/>
    <property type="match status" value="1"/>
</dbReference>
<dbReference type="PROSITE" id="PS50109">
    <property type="entry name" value="HIS_KIN"/>
    <property type="match status" value="1"/>
</dbReference>
<evidence type="ECO:0000256" key="6">
    <source>
        <dbReference type="PROSITE-ProRule" id="PRU00169"/>
    </source>
</evidence>
<dbReference type="Gene3D" id="3.30.565.10">
    <property type="entry name" value="Histidine kinase-like ATPase, C-terminal domain"/>
    <property type="match status" value="1"/>
</dbReference>